<organism evidence="3">
    <name type="scientific">Haemonchus placei</name>
    <name type="common">Barber's pole worm</name>
    <dbReference type="NCBI Taxonomy" id="6290"/>
    <lineage>
        <taxon>Eukaryota</taxon>
        <taxon>Metazoa</taxon>
        <taxon>Ecdysozoa</taxon>
        <taxon>Nematoda</taxon>
        <taxon>Chromadorea</taxon>
        <taxon>Rhabditida</taxon>
        <taxon>Rhabditina</taxon>
        <taxon>Rhabditomorpha</taxon>
        <taxon>Strongyloidea</taxon>
        <taxon>Trichostrongylidae</taxon>
        <taxon>Haemonchus</taxon>
    </lineage>
</organism>
<accession>A0A0N4WVQ3</accession>
<dbReference type="OMA" id="TCLRRIM"/>
<reference evidence="3" key="1">
    <citation type="submission" date="2017-02" db="UniProtKB">
        <authorList>
            <consortium name="WormBaseParasite"/>
        </authorList>
    </citation>
    <scope>IDENTIFICATION</scope>
</reference>
<keyword evidence="2" id="KW-1185">Reference proteome</keyword>
<dbReference type="AlphaFoldDB" id="A0A0N4WVQ3"/>
<dbReference type="WBParaSite" id="HPLM_0001578601-mRNA-1">
    <property type="protein sequence ID" value="HPLM_0001578601-mRNA-1"/>
    <property type="gene ID" value="HPLM_0001578601"/>
</dbReference>
<dbReference type="Proteomes" id="UP000268014">
    <property type="component" value="Unassembled WGS sequence"/>
</dbReference>
<sequence>MLRGTAGVTRLDRISNDAIRKLFGVASIVDKMHEARLRWYSHVLRAKNDRVRKIGLSLDSGKGPRGRPKRRWLDTLYEDLEAANIHLDQAFNWEKSRQHIKKADPAYKRDKR</sequence>
<gene>
    <name evidence="1" type="ORF">HPLM_LOCUS15778</name>
</gene>
<reference evidence="1 2" key="2">
    <citation type="submission" date="2018-11" db="EMBL/GenBank/DDBJ databases">
        <authorList>
            <consortium name="Pathogen Informatics"/>
        </authorList>
    </citation>
    <scope>NUCLEOTIDE SEQUENCE [LARGE SCALE GENOMIC DNA]</scope>
    <source>
        <strain evidence="1 2">MHpl1</strain>
    </source>
</reference>
<evidence type="ECO:0000313" key="2">
    <source>
        <dbReference type="Proteomes" id="UP000268014"/>
    </source>
</evidence>
<proteinExistence type="predicted"/>
<protein>
    <submittedName>
        <fullName evidence="3">Transposase</fullName>
    </submittedName>
</protein>
<evidence type="ECO:0000313" key="3">
    <source>
        <dbReference type="WBParaSite" id="HPLM_0001578601-mRNA-1"/>
    </source>
</evidence>
<dbReference type="STRING" id="6290.A0A0N4WVQ3"/>
<dbReference type="OrthoDB" id="5848222at2759"/>
<name>A0A0N4WVQ3_HAEPC</name>
<evidence type="ECO:0000313" key="1">
    <source>
        <dbReference type="EMBL" id="VDO57805.1"/>
    </source>
</evidence>
<dbReference type="EMBL" id="UZAF01019124">
    <property type="protein sequence ID" value="VDO57805.1"/>
    <property type="molecule type" value="Genomic_DNA"/>
</dbReference>